<proteinExistence type="predicted"/>
<sequence>MPHYFINHYIKFFMDFGVQYHFDFCVYSVCNVFEKCAKYLGPEGTFYILLILNFCVQWPSWCFLLTLSVLKTTQAADDDYNILQRDGSFQFGYNNPNSYHHAAGNRNNVVRGEFGGRNPGTGRIDSTEYTAGPRGYRPRGKNVHRKYDLNQNGPRPVGSRDDPYYDPYEDPSYSFEFKTRTYNRQENANRVGDVTGRYNYIDDVGELHNVEFIAGKNTGFHVKTPFPDSNPRAYYGRLYYRGRGKPIPRGRTSIQRGLDGSYRFVSAGPDQRRTETSDSSGHVRGSYTYLDDKGVQHSVHYIAGPETGYRVLKNVKGPHLPTVYPFGRPEIIPPDFYDYIKDDVFDTAASGHVKPKPINTGGGGGGGGSRPGESGSDFGSDLGTPGEGPDGDNLPAAGGGGGGDGTDFNKPLSGGGSNRPSSGGSFDRPSSGGGADRPSAGGSFDRPPSGGGFDGPSSGGGFDGPSSGGDFDGSSSGGGIRPPSGGRPSPGGDFNRPGGDDFGGDGGDESDDFEGALFGPSGSSKPRPPKPSRPPQSSGIGGGGSGGSSGSGGGGIQRPSGRPTPGPTQRPGSGGQRPGSGGQRPGGSDDGSYKPDSGDTGDDGSYIPPGDANQDDGSYRPGPDDSGLSTGGGERPRPGGFGGSTFGKPTRPSGGGSSGSRPGESSYTDDYEDANGLFGSESNSRPPLNGRPPVIQIQGGVGGQGCERCSGTIVTNVGDRLFSVPPGVSVRAHVQSIDLLPLISKVPSPSEQYNEDMSIKTEQLNSAASDLVSNSTVTETSRITTTAATTIPTTTFTNTETTTLNE</sequence>
<evidence type="ECO:0000313" key="3">
    <source>
        <dbReference type="EMBL" id="KAJ3654830.1"/>
    </source>
</evidence>
<dbReference type="PANTHER" id="PTHR10380">
    <property type="entry name" value="CUTICLE PROTEIN"/>
    <property type="match status" value="1"/>
</dbReference>
<feature type="region of interest" description="Disordered" evidence="2">
    <location>
        <begin position="349"/>
        <end position="695"/>
    </location>
</feature>
<evidence type="ECO:0000313" key="4">
    <source>
        <dbReference type="Proteomes" id="UP001168821"/>
    </source>
</evidence>
<feature type="compositionally biased region" description="Gly residues" evidence="2">
    <location>
        <begin position="539"/>
        <end position="556"/>
    </location>
</feature>
<dbReference type="PROSITE" id="PS51155">
    <property type="entry name" value="CHIT_BIND_RR_2"/>
    <property type="match status" value="3"/>
</dbReference>
<dbReference type="Pfam" id="PF00379">
    <property type="entry name" value="Chitin_bind_4"/>
    <property type="match status" value="3"/>
</dbReference>
<dbReference type="GO" id="GO:0062129">
    <property type="term" value="C:chitin-based extracellular matrix"/>
    <property type="evidence" value="ECO:0007669"/>
    <property type="project" value="TreeGrafter"/>
</dbReference>
<evidence type="ECO:0000256" key="2">
    <source>
        <dbReference type="SAM" id="MobiDB-lite"/>
    </source>
</evidence>
<accession>A0AA38MFB2</accession>
<feature type="compositionally biased region" description="Gly residues" evidence="2">
    <location>
        <begin position="449"/>
        <end position="480"/>
    </location>
</feature>
<dbReference type="Proteomes" id="UP001168821">
    <property type="component" value="Unassembled WGS sequence"/>
</dbReference>
<gene>
    <name evidence="3" type="ORF">Zmor_013988</name>
</gene>
<feature type="compositionally biased region" description="Gly residues" evidence="2">
    <location>
        <begin position="629"/>
        <end position="645"/>
    </location>
</feature>
<feature type="region of interest" description="Disordered" evidence="2">
    <location>
        <begin position="116"/>
        <end position="164"/>
    </location>
</feature>
<dbReference type="EMBL" id="JALNTZ010000004">
    <property type="protein sequence ID" value="KAJ3654830.1"/>
    <property type="molecule type" value="Genomic_DNA"/>
</dbReference>
<comment type="caution">
    <text evidence="3">The sequence shown here is derived from an EMBL/GenBank/DDBJ whole genome shotgun (WGS) entry which is preliminary data.</text>
</comment>
<dbReference type="InterPro" id="IPR050468">
    <property type="entry name" value="Cuticle_Struct_Prot"/>
</dbReference>
<evidence type="ECO:0000256" key="1">
    <source>
        <dbReference type="PROSITE-ProRule" id="PRU00497"/>
    </source>
</evidence>
<keyword evidence="4" id="KW-1185">Reference proteome</keyword>
<feature type="compositionally biased region" description="Gly residues" evidence="2">
    <location>
        <begin position="360"/>
        <end position="370"/>
    </location>
</feature>
<dbReference type="InterPro" id="IPR000618">
    <property type="entry name" value="Insect_cuticle"/>
</dbReference>
<protein>
    <submittedName>
        <fullName evidence="3">Uncharacterized protein</fullName>
    </submittedName>
</protein>
<organism evidence="3 4">
    <name type="scientific">Zophobas morio</name>
    <dbReference type="NCBI Taxonomy" id="2755281"/>
    <lineage>
        <taxon>Eukaryota</taxon>
        <taxon>Metazoa</taxon>
        <taxon>Ecdysozoa</taxon>
        <taxon>Arthropoda</taxon>
        <taxon>Hexapoda</taxon>
        <taxon>Insecta</taxon>
        <taxon>Pterygota</taxon>
        <taxon>Neoptera</taxon>
        <taxon>Endopterygota</taxon>
        <taxon>Coleoptera</taxon>
        <taxon>Polyphaga</taxon>
        <taxon>Cucujiformia</taxon>
        <taxon>Tenebrionidae</taxon>
        <taxon>Zophobas</taxon>
    </lineage>
</organism>
<keyword evidence="1" id="KW-0193">Cuticle</keyword>
<name>A0AA38MFB2_9CUCU</name>
<reference evidence="3" key="1">
    <citation type="journal article" date="2023" name="G3 (Bethesda)">
        <title>Whole genome assemblies of Zophobas morio and Tenebrio molitor.</title>
        <authorList>
            <person name="Kaur S."/>
            <person name="Stinson S.A."/>
            <person name="diCenzo G.C."/>
        </authorList>
    </citation>
    <scope>NUCLEOTIDE SEQUENCE</scope>
    <source>
        <strain evidence="3">QUZm001</strain>
    </source>
</reference>
<dbReference type="GO" id="GO:0008010">
    <property type="term" value="F:structural constituent of chitin-based larval cuticle"/>
    <property type="evidence" value="ECO:0007669"/>
    <property type="project" value="TreeGrafter"/>
</dbReference>
<feature type="compositionally biased region" description="Acidic residues" evidence="2">
    <location>
        <begin position="502"/>
        <end position="514"/>
    </location>
</feature>
<feature type="compositionally biased region" description="Low complexity" evidence="2">
    <location>
        <begin position="481"/>
        <end position="497"/>
    </location>
</feature>
<dbReference type="AlphaFoldDB" id="A0AA38MFB2"/>
<feature type="compositionally biased region" description="Gly residues" evidence="2">
    <location>
        <begin position="572"/>
        <end position="589"/>
    </location>
</feature>